<gene>
    <name evidence="1" type="ORF">LY79DRAFT_151278</name>
</gene>
<protein>
    <submittedName>
        <fullName evidence="1">Uncharacterized protein</fullName>
    </submittedName>
</protein>
<dbReference type="GeneID" id="85435288"/>
<accession>A0AAD8QCC2</accession>
<sequence length="166" mass="18108">MPRRRVPVAKPHAQGLVARRLAKAPLEYLPLTDGHRTFHNQGLLLPSSAAGGLLLPLNAPGAPVNAWAPFRVKGPRYGGTWAHTYLLLLAISYIHITHPVVAATSNHFSSNLPYFSPPFPTRPLSCFFTPRFQLQTTLQGFTPQLQKQTPTIPSSTLTLVAISTSP</sequence>
<proteinExistence type="predicted"/>
<evidence type="ECO:0000313" key="2">
    <source>
        <dbReference type="Proteomes" id="UP001230504"/>
    </source>
</evidence>
<dbReference type="EMBL" id="JAHLJV010000002">
    <property type="protein sequence ID" value="KAK1599770.1"/>
    <property type="molecule type" value="Genomic_DNA"/>
</dbReference>
<dbReference type="Proteomes" id="UP001230504">
    <property type="component" value="Unassembled WGS sequence"/>
</dbReference>
<comment type="caution">
    <text evidence="1">The sequence shown here is derived from an EMBL/GenBank/DDBJ whole genome shotgun (WGS) entry which is preliminary data.</text>
</comment>
<organism evidence="1 2">
    <name type="scientific">Colletotrichum navitas</name>
    <dbReference type="NCBI Taxonomy" id="681940"/>
    <lineage>
        <taxon>Eukaryota</taxon>
        <taxon>Fungi</taxon>
        <taxon>Dikarya</taxon>
        <taxon>Ascomycota</taxon>
        <taxon>Pezizomycotina</taxon>
        <taxon>Sordariomycetes</taxon>
        <taxon>Hypocreomycetidae</taxon>
        <taxon>Glomerellales</taxon>
        <taxon>Glomerellaceae</taxon>
        <taxon>Colletotrichum</taxon>
        <taxon>Colletotrichum graminicola species complex</taxon>
    </lineage>
</organism>
<keyword evidence="2" id="KW-1185">Reference proteome</keyword>
<dbReference type="AlphaFoldDB" id="A0AAD8QCC2"/>
<evidence type="ECO:0000313" key="1">
    <source>
        <dbReference type="EMBL" id="KAK1599770.1"/>
    </source>
</evidence>
<dbReference type="RefSeq" id="XP_060420359.1">
    <property type="nucleotide sequence ID" value="XM_060551048.1"/>
</dbReference>
<name>A0AAD8QCC2_9PEZI</name>
<reference evidence="1" key="1">
    <citation type="submission" date="2021-06" db="EMBL/GenBank/DDBJ databases">
        <title>Comparative genomics, transcriptomics and evolutionary studies reveal genomic signatures of adaptation to plant cell wall in hemibiotrophic fungi.</title>
        <authorList>
            <consortium name="DOE Joint Genome Institute"/>
            <person name="Baroncelli R."/>
            <person name="Diaz J.F."/>
            <person name="Benocci T."/>
            <person name="Peng M."/>
            <person name="Battaglia E."/>
            <person name="Haridas S."/>
            <person name="Andreopoulos W."/>
            <person name="Labutti K."/>
            <person name="Pangilinan J."/>
            <person name="Floch G.L."/>
            <person name="Makela M.R."/>
            <person name="Henrissat B."/>
            <person name="Grigoriev I.V."/>
            <person name="Crouch J.A."/>
            <person name="De Vries R.P."/>
            <person name="Sukno S.A."/>
            <person name="Thon M.R."/>
        </authorList>
    </citation>
    <scope>NUCLEOTIDE SEQUENCE</scope>
    <source>
        <strain evidence="1">CBS 125086</strain>
    </source>
</reference>